<name>A0A2S7VHN4_9VIBR</name>
<dbReference type="PROSITE" id="PS51755">
    <property type="entry name" value="OMPR_PHOB"/>
    <property type="match status" value="1"/>
</dbReference>
<dbReference type="AlphaFoldDB" id="A0A2S7VHN4"/>
<dbReference type="EMBL" id="MSCI01000002">
    <property type="protein sequence ID" value="PQJ61589.1"/>
    <property type="molecule type" value="Genomic_DNA"/>
</dbReference>
<evidence type="ECO:0000313" key="5">
    <source>
        <dbReference type="EMBL" id="PQJ61589.1"/>
    </source>
</evidence>
<dbReference type="CDD" id="cd00383">
    <property type="entry name" value="trans_reg_C"/>
    <property type="match status" value="1"/>
</dbReference>
<keyword evidence="3" id="KW-1133">Transmembrane helix</keyword>
<protein>
    <submittedName>
        <fullName evidence="5">Transcriptional regulator</fullName>
    </submittedName>
</protein>
<dbReference type="Gene3D" id="1.10.10.10">
    <property type="entry name" value="Winged helix-like DNA-binding domain superfamily/Winged helix DNA-binding domain"/>
    <property type="match status" value="1"/>
</dbReference>
<proteinExistence type="predicted"/>
<dbReference type="GO" id="GO:0003677">
    <property type="term" value="F:DNA binding"/>
    <property type="evidence" value="ECO:0007669"/>
    <property type="project" value="UniProtKB-UniRule"/>
</dbReference>
<evidence type="ECO:0000256" key="1">
    <source>
        <dbReference type="ARBA" id="ARBA00023125"/>
    </source>
</evidence>
<evidence type="ECO:0000313" key="6">
    <source>
        <dbReference type="Proteomes" id="UP000238707"/>
    </source>
</evidence>
<comment type="caution">
    <text evidence="5">The sequence shown here is derived from an EMBL/GenBank/DDBJ whole genome shotgun (WGS) entry which is preliminary data.</text>
</comment>
<reference evidence="5 6" key="1">
    <citation type="submission" date="2016-12" db="EMBL/GenBank/DDBJ databases">
        <title>Diversity of luminous bacteria.</title>
        <authorList>
            <person name="Yoshizawa S."/>
            <person name="Kogure K."/>
        </authorList>
    </citation>
    <scope>NUCLEOTIDE SEQUENCE [LARGE SCALE GENOMIC DNA]</scope>
    <source>
        <strain evidence="5 6">LC2-408</strain>
    </source>
</reference>
<feature type="domain" description="OmpR/PhoB-type" evidence="4">
    <location>
        <begin position="11"/>
        <end position="112"/>
    </location>
</feature>
<evidence type="ECO:0000256" key="2">
    <source>
        <dbReference type="PROSITE-ProRule" id="PRU01091"/>
    </source>
</evidence>
<evidence type="ECO:0000256" key="3">
    <source>
        <dbReference type="SAM" id="Phobius"/>
    </source>
</evidence>
<accession>A0A2S7VHN4</accession>
<dbReference type="Pfam" id="PF00486">
    <property type="entry name" value="Trans_reg_C"/>
    <property type="match status" value="1"/>
</dbReference>
<keyword evidence="6" id="KW-1185">Reference proteome</keyword>
<dbReference type="Proteomes" id="UP000238707">
    <property type="component" value="Unassembled WGS sequence"/>
</dbReference>
<organism evidence="5 6">
    <name type="scientific">Vibrio chagasii</name>
    <dbReference type="NCBI Taxonomy" id="170679"/>
    <lineage>
        <taxon>Bacteria</taxon>
        <taxon>Pseudomonadati</taxon>
        <taxon>Pseudomonadota</taxon>
        <taxon>Gammaproteobacteria</taxon>
        <taxon>Vibrionales</taxon>
        <taxon>Vibrionaceae</taxon>
        <taxon>Vibrio</taxon>
    </lineage>
</organism>
<feature type="DNA-binding region" description="OmpR/PhoB-type" evidence="2">
    <location>
        <begin position="11"/>
        <end position="112"/>
    </location>
</feature>
<dbReference type="InterPro" id="IPR036388">
    <property type="entry name" value="WH-like_DNA-bd_sf"/>
</dbReference>
<dbReference type="InterPro" id="IPR016032">
    <property type="entry name" value="Sig_transdc_resp-reg_C-effctor"/>
</dbReference>
<dbReference type="SUPFAM" id="SSF46894">
    <property type="entry name" value="C-terminal effector domain of the bipartite response regulators"/>
    <property type="match status" value="1"/>
</dbReference>
<dbReference type="InterPro" id="IPR001867">
    <property type="entry name" value="OmpR/PhoB-type_DNA-bd"/>
</dbReference>
<dbReference type="GO" id="GO:0006355">
    <property type="term" value="P:regulation of DNA-templated transcription"/>
    <property type="evidence" value="ECO:0007669"/>
    <property type="project" value="InterPro"/>
</dbReference>
<sequence>MNFIEITKPMNQMRNITDSVTIDIEIRTLTHHPADITVSMRPLPFKVLLYLLKHQDRCVSREELFEECWQGVLVTDQSLTNTISYIRKVFKNLDTNELELKTISKQGYLLVISPKQQDLQVKEVKSIVEAEVQLELADADTSIDDENISQDLQQPVSNQKTKAKFPRQFTLNLCALWLGIILVAYYSIHYNKELAPFLDKDNYQSYPFGSATLYVHDQSNTITEPEMTSYINHLELSQCNVKSIYIRITNSAFRDNIISMYAFVFTNNRKSQNIFKQKLDGLNIYPSIITPLLESFYCKGKPQQ</sequence>
<evidence type="ECO:0000259" key="4">
    <source>
        <dbReference type="PROSITE" id="PS51755"/>
    </source>
</evidence>
<keyword evidence="1 2" id="KW-0238">DNA-binding</keyword>
<dbReference type="GO" id="GO:0000160">
    <property type="term" value="P:phosphorelay signal transduction system"/>
    <property type="evidence" value="ECO:0007669"/>
    <property type="project" value="InterPro"/>
</dbReference>
<dbReference type="SMART" id="SM00862">
    <property type="entry name" value="Trans_reg_C"/>
    <property type="match status" value="1"/>
</dbReference>
<keyword evidence="3" id="KW-0812">Transmembrane</keyword>
<gene>
    <name evidence="5" type="ORF">BTO10_19310</name>
</gene>
<feature type="transmembrane region" description="Helical" evidence="3">
    <location>
        <begin position="169"/>
        <end position="188"/>
    </location>
</feature>
<keyword evidence="3" id="KW-0472">Membrane</keyword>